<feature type="compositionally biased region" description="Polar residues" evidence="1">
    <location>
        <begin position="1"/>
        <end position="10"/>
    </location>
</feature>
<dbReference type="EMBL" id="JAPFFF010000006">
    <property type="protein sequence ID" value="KAK8888062.1"/>
    <property type="molecule type" value="Genomic_DNA"/>
</dbReference>
<feature type="compositionally biased region" description="Low complexity" evidence="1">
    <location>
        <begin position="18"/>
        <end position="36"/>
    </location>
</feature>
<organism evidence="2 3">
    <name type="scientific">Tritrichomonas musculus</name>
    <dbReference type="NCBI Taxonomy" id="1915356"/>
    <lineage>
        <taxon>Eukaryota</taxon>
        <taxon>Metamonada</taxon>
        <taxon>Parabasalia</taxon>
        <taxon>Tritrichomonadida</taxon>
        <taxon>Tritrichomonadidae</taxon>
        <taxon>Tritrichomonas</taxon>
    </lineage>
</organism>
<feature type="compositionally biased region" description="Basic residues" evidence="1">
    <location>
        <begin position="164"/>
        <end position="178"/>
    </location>
</feature>
<feature type="compositionally biased region" description="Polar residues" evidence="1">
    <location>
        <begin position="296"/>
        <end position="310"/>
    </location>
</feature>
<reference evidence="2 3" key="1">
    <citation type="submission" date="2024-04" db="EMBL/GenBank/DDBJ databases">
        <title>Tritrichomonas musculus Genome.</title>
        <authorList>
            <person name="Alves-Ferreira E."/>
            <person name="Grigg M."/>
            <person name="Lorenzi H."/>
            <person name="Galac M."/>
        </authorList>
    </citation>
    <scope>NUCLEOTIDE SEQUENCE [LARGE SCALE GENOMIC DNA]</scope>
    <source>
        <strain evidence="2 3">EAF2021</strain>
    </source>
</reference>
<evidence type="ECO:0000256" key="1">
    <source>
        <dbReference type="SAM" id="MobiDB-lite"/>
    </source>
</evidence>
<keyword evidence="3" id="KW-1185">Reference proteome</keyword>
<protein>
    <recommendedName>
        <fullName evidence="4">C2 NT-type domain-containing protein</fullName>
    </recommendedName>
</protein>
<sequence>MENITNSSTNSKHHVYENTSDNTSNQDSKSSTSHTSDNSHKRRKNIKKIIHKIIQPGNSIQIQIKNMKLSEIPAQQTRIYVQAKVGHSKTGIKSSSRIKISENNSVQWDDNMTLNYRLPFNSKDHKFLRRSLSEDCLPTILNNDTYSIANENSLIDYPTSNKSKNNKHHSNNHNHKKNITPNGLIKIRPHLGHEKDKLSTEKHSIKPYQVRFSFRLEDNSGRGHKRYGIAYLNLKKLHVLTNVEFKTTLKYCKYNTIFSCNITIKSNRRSSCGYIEPQRFSTQDRDTYNEPSYSYTSISEKHSANSNSLTKSDKNSDHNDILENNTEGDSENHHEWKLIPSLACSCNDISELPFEINSQKIDFLSSQVDDIIRLAMTN</sequence>
<proteinExistence type="predicted"/>
<feature type="region of interest" description="Disordered" evidence="1">
    <location>
        <begin position="1"/>
        <end position="43"/>
    </location>
</feature>
<comment type="caution">
    <text evidence="2">The sequence shown here is derived from an EMBL/GenBank/DDBJ whole genome shotgun (WGS) entry which is preliminary data.</text>
</comment>
<feature type="region of interest" description="Disordered" evidence="1">
    <location>
        <begin position="158"/>
        <end position="182"/>
    </location>
</feature>
<feature type="region of interest" description="Disordered" evidence="1">
    <location>
        <begin position="296"/>
        <end position="332"/>
    </location>
</feature>
<gene>
    <name evidence="2" type="ORF">M9Y10_039122</name>
</gene>
<accession>A0ABR2KC66</accession>
<evidence type="ECO:0000313" key="2">
    <source>
        <dbReference type="EMBL" id="KAK8888062.1"/>
    </source>
</evidence>
<evidence type="ECO:0008006" key="4">
    <source>
        <dbReference type="Google" id="ProtNLM"/>
    </source>
</evidence>
<dbReference type="Proteomes" id="UP001470230">
    <property type="component" value="Unassembled WGS sequence"/>
</dbReference>
<feature type="compositionally biased region" description="Basic and acidic residues" evidence="1">
    <location>
        <begin position="311"/>
        <end position="321"/>
    </location>
</feature>
<evidence type="ECO:0000313" key="3">
    <source>
        <dbReference type="Proteomes" id="UP001470230"/>
    </source>
</evidence>
<name>A0ABR2KC66_9EUKA</name>